<dbReference type="EC" id="3.1.26.4" evidence="4 10"/>
<dbReference type="InterPro" id="IPR036397">
    <property type="entry name" value="RNaseH_sf"/>
</dbReference>
<dbReference type="EMBL" id="JANGEW010000010">
    <property type="protein sequence ID" value="MCQ5342679.1"/>
    <property type="molecule type" value="Genomic_DNA"/>
</dbReference>
<dbReference type="HAMAP" id="MF_00042">
    <property type="entry name" value="RNase_H"/>
    <property type="match status" value="1"/>
</dbReference>
<proteinExistence type="inferred from homology"/>
<evidence type="ECO:0000256" key="2">
    <source>
        <dbReference type="ARBA" id="ARBA00005300"/>
    </source>
</evidence>
<comment type="caution">
    <text evidence="12">The sequence shown here is derived from an EMBL/GenBank/DDBJ whole genome shotgun (WGS) entry which is preliminary data.</text>
</comment>
<dbReference type="InterPro" id="IPR009027">
    <property type="entry name" value="Ribosomal_bL9/RNase_H1_N"/>
</dbReference>
<evidence type="ECO:0000256" key="5">
    <source>
        <dbReference type="ARBA" id="ARBA00022722"/>
    </source>
</evidence>
<dbReference type="RefSeq" id="WP_062412709.1">
    <property type="nucleotide sequence ID" value="NZ_JAJCIO010000008.1"/>
</dbReference>
<protein>
    <recommendedName>
        <fullName evidence="4 10">Ribonuclease H</fullName>
        <shortName evidence="10">RNase H</shortName>
        <ecNumber evidence="4 10">3.1.26.4</ecNumber>
    </recommendedName>
</protein>
<dbReference type="GO" id="GO:0004523">
    <property type="term" value="F:RNA-DNA hybrid ribonuclease activity"/>
    <property type="evidence" value="ECO:0007669"/>
    <property type="project" value="UniProtKB-EC"/>
</dbReference>
<dbReference type="InterPro" id="IPR002156">
    <property type="entry name" value="RNaseH_domain"/>
</dbReference>
<evidence type="ECO:0000256" key="7">
    <source>
        <dbReference type="ARBA" id="ARBA00022759"/>
    </source>
</evidence>
<feature type="binding site" evidence="10">
    <location>
        <position position="87"/>
    </location>
    <ligand>
        <name>Mg(2+)</name>
        <dbReference type="ChEBI" id="CHEBI:18420"/>
        <label>1</label>
    </ligand>
</feature>
<accession>A0ABT1SS97</accession>
<feature type="domain" description="RNase H type-1" evidence="11">
    <location>
        <begin position="78"/>
        <end position="222"/>
    </location>
</feature>
<feature type="binding site" evidence="10">
    <location>
        <position position="87"/>
    </location>
    <ligand>
        <name>Mg(2+)</name>
        <dbReference type="ChEBI" id="CHEBI:18420"/>
        <label>2</label>
    </ligand>
</feature>
<keyword evidence="9 10" id="KW-0460">Magnesium</keyword>
<dbReference type="Gene3D" id="3.30.420.10">
    <property type="entry name" value="Ribonuclease H-like superfamily/Ribonuclease H"/>
    <property type="match status" value="1"/>
</dbReference>
<dbReference type="CDD" id="cd09278">
    <property type="entry name" value="RNase_HI_prokaryote_like"/>
    <property type="match status" value="1"/>
</dbReference>
<dbReference type="InterPro" id="IPR050092">
    <property type="entry name" value="RNase_H"/>
</dbReference>
<reference evidence="12 13" key="1">
    <citation type="submission" date="2022-06" db="EMBL/GenBank/DDBJ databases">
        <title>Isolation of gut microbiota from human fecal samples.</title>
        <authorList>
            <person name="Pamer E.G."/>
            <person name="Barat B."/>
            <person name="Waligurski E."/>
            <person name="Medina S."/>
            <person name="Paddock L."/>
            <person name="Mostad J."/>
        </authorList>
    </citation>
    <scope>NUCLEOTIDE SEQUENCE [LARGE SCALE GENOMIC DNA]</scope>
    <source>
        <strain evidence="12 13">DFI.1.1</strain>
    </source>
</reference>
<dbReference type="Pfam" id="PF00075">
    <property type="entry name" value="RNase_H"/>
    <property type="match status" value="1"/>
</dbReference>
<evidence type="ECO:0000313" key="13">
    <source>
        <dbReference type="Proteomes" id="UP001206692"/>
    </source>
</evidence>
<sequence length="225" mass="25171">MQKKIYAVRKGRQTGLFTSWADCKKQVDAFPGARYKSFTDATEAMKWLSGIESTPGRPTPKTRTRKPMAAEAALPADEDQDFVIYTDGSCLRNPDGPGGWAAVARNVATGEITELSDGHPSTTNNRMELQAAIMALRFAPEGTKVALYTDSQYLKNGITKWMTNWKRRGWKKADGQPVLNQEQWIELDKLYGSHTVTFHWVKGHVGVALNERCDQLAKAEASKYR</sequence>
<evidence type="ECO:0000313" key="12">
    <source>
        <dbReference type="EMBL" id="MCQ5342679.1"/>
    </source>
</evidence>
<evidence type="ECO:0000256" key="6">
    <source>
        <dbReference type="ARBA" id="ARBA00022723"/>
    </source>
</evidence>
<dbReference type="Gene3D" id="3.40.970.10">
    <property type="entry name" value="Ribonuclease H1, N-terminal domain"/>
    <property type="match status" value="1"/>
</dbReference>
<keyword evidence="5 10" id="KW-0540">Nuclease</keyword>
<comment type="subunit">
    <text evidence="3 10">Monomer.</text>
</comment>
<evidence type="ECO:0000259" key="11">
    <source>
        <dbReference type="PROSITE" id="PS50879"/>
    </source>
</evidence>
<dbReference type="InterPro" id="IPR011320">
    <property type="entry name" value="RNase_H1_N"/>
</dbReference>
<keyword evidence="13" id="KW-1185">Reference proteome</keyword>
<name>A0ABT1SS97_9FIRM</name>
<organism evidence="12 13">
    <name type="scientific">Megasphaera massiliensis</name>
    <dbReference type="NCBI Taxonomy" id="1232428"/>
    <lineage>
        <taxon>Bacteria</taxon>
        <taxon>Bacillati</taxon>
        <taxon>Bacillota</taxon>
        <taxon>Negativicutes</taxon>
        <taxon>Veillonellales</taxon>
        <taxon>Veillonellaceae</taxon>
        <taxon>Megasphaera</taxon>
    </lineage>
</organism>
<evidence type="ECO:0000256" key="1">
    <source>
        <dbReference type="ARBA" id="ARBA00000077"/>
    </source>
</evidence>
<evidence type="ECO:0000256" key="3">
    <source>
        <dbReference type="ARBA" id="ARBA00011245"/>
    </source>
</evidence>
<feature type="binding site" evidence="10">
    <location>
        <position position="150"/>
    </location>
    <ligand>
        <name>Mg(2+)</name>
        <dbReference type="ChEBI" id="CHEBI:18420"/>
        <label>1</label>
    </ligand>
</feature>
<dbReference type="NCBIfam" id="NF001236">
    <property type="entry name" value="PRK00203.1"/>
    <property type="match status" value="1"/>
</dbReference>
<keyword evidence="8 10" id="KW-0378">Hydrolase</keyword>
<dbReference type="PANTHER" id="PTHR10642:SF26">
    <property type="entry name" value="RIBONUCLEASE H1"/>
    <property type="match status" value="1"/>
</dbReference>
<keyword evidence="7 10" id="KW-0255">Endonuclease</keyword>
<feature type="binding site" evidence="10">
    <location>
        <position position="128"/>
    </location>
    <ligand>
        <name>Mg(2+)</name>
        <dbReference type="ChEBI" id="CHEBI:18420"/>
        <label>1</label>
    </ligand>
</feature>
<feature type="binding site" evidence="10">
    <location>
        <position position="214"/>
    </location>
    <ligand>
        <name>Mg(2+)</name>
        <dbReference type="ChEBI" id="CHEBI:18420"/>
        <label>2</label>
    </ligand>
</feature>
<dbReference type="InterPro" id="IPR017067">
    <property type="entry name" value="RNase_H1_euk"/>
</dbReference>
<keyword evidence="10" id="KW-0963">Cytoplasm</keyword>
<keyword evidence="6 10" id="KW-0479">Metal-binding</keyword>
<dbReference type="InterPro" id="IPR037056">
    <property type="entry name" value="RNase_H1_N_sf"/>
</dbReference>
<dbReference type="SUPFAM" id="SSF55658">
    <property type="entry name" value="L9 N-domain-like"/>
    <property type="match status" value="1"/>
</dbReference>
<dbReference type="PIRSF" id="PIRSF036852">
    <property type="entry name" value="Ribonuclease_H1_euk"/>
    <property type="match status" value="1"/>
</dbReference>
<evidence type="ECO:0000256" key="10">
    <source>
        <dbReference type="HAMAP-Rule" id="MF_00042"/>
    </source>
</evidence>
<dbReference type="InterPro" id="IPR022892">
    <property type="entry name" value="RNaseHI"/>
</dbReference>
<evidence type="ECO:0000256" key="4">
    <source>
        <dbReference type="ARBA" id="ARBA00012180"/>
    </source>
</evidence>
<evidence type="ECO:0000256" key="9">
    <source>
        <dbReference type="ARBA" id="ARBA00022842"/>
    </source>
</evidence>
<dbReference type="Pfam" id="PF01693">
    <property type="entry name" value="Cauli_VI"/>
    <property type="match status" value="1"/>
</dbReference>
<dbReference type="PANTHER" id="PTHR10642">
    <property type="entry name" value="RIBONUCLEASE H1"/>
    <property type="match status" value="1"/>
</dbReference>
<dbReference type="PROSITE" id="PS50879">
    <property type="entry name" value="RNASE_H_1"/>
    <property type="match status" value="1"/>
</dbReference>
<comment type="subcellular location">
    <subcellularLocation>
        <location evidence="10">Cytoplasm</location>
    </subcellularLocation>
</comment>
<comment type="similarity">
    <text evidence="2 10">Belongs to the RNase H family.</text>
</comment>
<evidence type="ECO:0000256" key="8">
    <source>
        <dbReference type="ARBA" id="ARBA00022801"/>
    </source>
</evidence>
<gene>
    <name evidence="10 12" type="primary">rnhA</name>
    <name evidence="12" type="ORF">NE675_06485</name>
</gene>
<comment type="catalytic activity">
    <reaction evidence="1 10">
        <text>Endonucleolytic cleavage to 5'-phosphomonoester.</text>
        <dbReference type="EC" id="3.1.26.4"/>
    </reaction>
</comment>
<comment type="function">
    <text evidence="10">Endonuclease that specifically degrades the RNA of RNA-DNA hybrids.</text>
</comment>
<dbReference type="SUPFAM" id="SSF53098">
    <property type="entry name" value="Ribonuclease H-like"/>
    <property type="match status" value="1"/>
</dbReference>
<dbReference type="InterPro" id="IPR012337">
    <property type="entry name" value="RNaseH-like_sf"/>
</dbReference>
<dbReference type="Proteomes" id="UP001206692">
    <property type="component" value="Unassembled WGS sequence"/>
</dbReference>
<comment type="cofactor">
    <cofactor evidence="10">
        <name>Mg(2+)</name>
        <dbReference type="ChEBI" id="CHEBI:18420"/>
    </cofactor>
    <text evidence="10">Binds 1 Mg(2+) ion per subunit. May bind a second metal ion at a regulatory site, or after substrate binding.</text>
</comment>